<dbReference type="Proteomes" id="UP000598227">
    <property type="component" value="Unassembled WGS sequence"/>
</dbReference>
<evidence type="ECO:0000256" key="9">
    <source>
        <dbReference type="ARBA" id="ARBA00022833"/>
    </source>
</evidence>
<comment type="pathway">
    <text evidence="3">Amino-acid biosynthesis; L-lysine biosynthesis via DAP pathway; LL-2,6-diaminopimelate from (S)-tetrahydrodipicolinate (succinylase route): step 3/3.</text>
</comment>
<accession>A0ABR9GNP8</accession>
<dbReference type="PANTHER" id="PTHR43808">
    <property type="entry name" value="ACETYLORNITHINE DEACETYLASE"/>
    <property type="match status" value="1"/>
</dbReference>
<reference evidence="13 14" key="1">
    <citation type="submission" date="2020-09" db="EMBL/GenBank/DDBJ databases">
        <title>Draft Genome Sequence of Aminobacter carboxidus type strain DSM 1086, a soil Gram-negative carboxydobacterium.</title>
        <authorList>
            <person name="Turrini P."/>
            <person name="Tescari M."/>
            <person name="Artuso I."/>
            <person name="Lugli G.A."/>
            <person name="Frangipani E."/>
            <person name="Ventura M."/>
            <person name="Visca P."/>
        </authorList>
    </citation>
    <scope>NUCLEOTIDE SEQUENCE [LARGE SCALE GENOMIC DNA]</scope>
    <source>
        <strain evidence="13 14">DSM 1086</strain>
    </source>
</reference>
<evidence type="ECO:0000256" key="3">
    <source>
        <dbReference type="ARBA" id="ARBA00005130"/>
    </source>
</evidence>
<comment type="cofactor">
    <cofactor evidence="2">
        <name>Zn(2+)</name>
        <dbReference type="ChEBI" id="CHEBI:29105"/>
    </cofactor>
</comment>
<evidence type="ECO:0000256" key="10">
    <source>
        <dbReference type="ARBA" id="ARBA00023285"/>
    </source>
</evidence>
<evidence type="ECO:0000256" key="4">
    <source>
        <dbReference type="ARBA" id="ARBA00006247"/>
    </source>
</evidence>
<evidence type="ECO:0000256" key="7">
    <source>
        <dbReference type="ARBA" id="ARBA00022723"/>
    </source>
</evidence>
<keyword evidence="9" id="KW-0862">Zinc</keyword>
<comment type="caution">
    <text evidence="13">The sequence shown here is derived from an EMBL/GenBank/DDBJ whole genome shotgun (WGS) entry which is preliminary data.</text>
</comment>
<evidence type="ECO:0000259" key="12">
    <source>
        <dbReference type="Pfam" id="PF07687"/>
    </source>
</evidence>
<evidence type="ECO:0000256" key="2">
    <source>
        <dbReference type="ARBA" id="ARBA00001947"/>
    </source>
</evidence>
<proteinExistence type="inferred from homology"/>
<name>A0ABR9GNP8_9HYPH</name>
<dbReference type="InterPro" id="IPR050072">
    <property type="entry name" value="Peptidase_M20A"/>
</dbReference>
<evidence type="ECO:0000256" key="8">
    <source>
        <dbReference type="ARBA" id="ARBA00022801"/>
    </source>
</evidence>
<evidence type="ECO:0000256" key="1">
    <source>
        <dbReference type="ARBA" id="ARBA00001941"/>
    </source>
</evidence>
<dbReference type="RefSeq" id="WP_192566754.1">
    <property type="nucleotide sequence ID" value="NZ_JACZEP010000003.1"/>
</dbReference>
<evidence type="ECO:0000313" key="13">
    <source>
        <dbReference type="EMBL" id="MBE1205219.1"/>
    </source>
</evidence>
<dbReference type="InterPro" id="IPR010182">
    <property type="entry name" value="ArgE/DapE"/>
</dbReference>
<dbReference type="SUPFAM" id="SSF55031">
    <property type="entry name" value="Bacterial exopeptidase dimerisation domain"/>
    <property type="match status" value="1"/>
</dbReference>
<sequence>MSIEKAIESIQQVVEQERDFVVGLTRDLVRIPSVNPKFEANEKLNREPEVQAHLARVLEEIGLTTQQQEVFPNRPNLIGTLAGSDERSLLLNGHVDVVPVVDEAKWTVDPFGGEIRDGRVWGRGAIDMKCGIATMAAAIRAIGKAGYRPVGRIDFHAVVDEEAGGFGAAHAARTMPKARAGIVTEPTWGDILPAAGGLEWVRVAIPGKSAHAGWRYNTIYPQRHDNPKRLEPGVNAIELGTLFIMALREFEREWGMNKFHPLLPPGITTINPGVVIGGVSPDADGKPTLLSNPAIIPDAFVVDLDLKFLPQEKKENVRAEFEAFVHAFASQHGFLRQNPPRVIWELQGLHFPPLDTPVDHAIVQSLVSQRKALGLPVEISAMAGVCDAAHYSGAGVPCVIYGCAGDGLHGIDEYVEIDSLVETTKVLAATIAEFCGLREI</sequence>
<dbReference type="InterPro" id="IPR011650">
    <property type="entry name" value="Peptidase_M20_dimer"/>
</dbReference>
<dbReference type="EMBL" id="JACZEP010000003">
    <property type="protein sequence ID" value="MBE1205219.1"/>
    <property type="molecule type" value="Genomic_DNA"/>
</dbReference>
<dbReference type="NCBIfam" id="TIGR01910">
    <property type="entry name" value="DapE-ArgE"/>
    <property type="match status" value="1"/>
</dbReference>
<protein>
    <recommendedName>
        <fullName evidence="6">Probable succinyl-diaminopimelate desuccinylase</fullName>
        <ecNumber evidence="5">3.5.1.18</ecNumber>
    </recommendedName>
</protein>
<evidence type="ECO:0000313" key="14">
    <source>
        <dbReference type="Proteomes" id="UP000598227"/>
    </source>
</evidence>
<dbReference type="InterPro" id="IPR001261">
    <property type="entry name" value="ArgE/DapE_CS"/>
</dbReference>
<dbReference type="PROSITE" id="PS00758">
    <property type="entry name" value="ARGE_DAPE_CPG2_1"/>
    <property type="match status" value="1"/>
</dbReference>
<keyword evidence="14" id="KW-1185">Reference proteome</keyword>
<comment type="catalytic activity">
    <reaction evidence="11">
        <text>N-succinyl-(2S,6S)-2,6-diaminopimelate + H2O = (2S,6S)-2,6-diaminopimelate + succinate</text>
        <dbReference type="Rhea" id="RHEA:22608"/>
        <dbReference type="ChEBI" id="CHEBI:15377"/>
        <dbReference type="ChEBI" id="CHEBI:30031"/>
        <dbReference type="ChEBI" id="CHEBI:57609"/>
        <dbReference type="ChEBI" id="CHEBI:58087"/>
        <dbReference type="EC" id="3.5.1.18"/>
    </reaction>
</comment>
<evidence type="ECO:0000256" key="6">
    <source>
        <dbReference type="ARBA" id="ARBA00016853"/>
    </source>
</evidence>
<dbReference type="InterPro" id="IPR002933">
    <property type="entry name" value="Peptidase_M20"/>
</dbReference>
<keyword evidence="7" id="KW-0479">Metal-binding</keyword>
<feature type="domain" description="Peptidase M20 dimerisation" evidence="12">
    <location>
        <begin position="231"/>
        <end position="327"/>
    </location>
</feature>
<evidence type="ECO:0000256" key="5">
    <source>
        <dbReference type="ARBA" id="ARBA00011921"/>
    </source>
</evidence>
<dbReference type="SUPFAM" id="SSF53187">
    <property type="entry name" value="Zn-dependent exopeptidases"/>
    <property type="match status" value="1"/>
</dbReference>
<dbReference type="Gene3D" id="3.40.630.10">
    <property type="entry name" value="Zn peptidases"/>
    <property type="match status" value="2"/>
</dbReference>
<organism evidence="13 14">
    <name type="scientific">Aminobacter carboxidus</name>
    <dbReference type="NCBI Taxonomy" id="376165"/>
    <lineage>
        <taxon>Bacteria</taxon>
        <taxon>Pseudomonadati</taxon>
        <taxon>Pseudomonadota</taxon>
        <taxon>Alphaproteobacteria</taxon>
        <taxon>Hyphomicrobiales</taxon>
        <taxon>Phyllobacteriaceae</taxon>
        <taxon>Aminobacter</taxon>
    </lineage>
</organism>
<comment type="cofactor">
    <cofactor evidence="1">
        <name>Co(2+)</name>
        <dbReference type="ChEBI" id="CHEBI:48828"/>
    </cofactor>
</comment>
<dbReference type="EC" id="3.5.1.18" evidence="5"/>
<dbReference type="Pfam" id="PF07687">
    <property type="entry name" value="M20_dimer"/>
    <property type="match status" value="1"/>
</dbReference>
<gene>
    <name evidence="13" type="ORF">IHE39_13050</name>
</gene>
<dbReference type="Gene3D" id="3.30.70.360">
    <property type="match status" value="1"/>
</dbReference>
<keyword evidence="8" id="KW-0378">Hydrolase</keyword>
<dbReference type="Pfam" id="PF01546">
    <property type="entry name" value="Peptidase_M20"/>
    <property type="match status" value="1"/>
</dbReference>
<comment type="similarity">
    <text evidence="4">Belongs to the peptidase M20A family.</text>
</comment>
<dbReference type="PANTHER" id="PTHR43808:SF25">
    <property type="entry name" value="PEPTIDASE M20 DIMERISATION DOMAIN-CONTAINING PROTEIN"/>
    <property type="match status" value="1"/>
</dbReference>
<keyword evidence="10" id="KW-0170">Cobalt</keyword>
<evidence type="ECO:0000256" key="11">
    <source>
        <dbReference type="ARBA" id="ARBA00051301"/>
    </source>
</evidence>
<dbReference type="InterPro" id="IPR036264">
    <property type="entry name" value="Bact_exopeptidase_dim_dom"/>
</dbReference>